<dbReference type="InterPro" id="IPR006602">
    <property type="entry name" value="DM10_dom"/>
</dbReference>
<name>A0A7S1U9B2_9STRA</name>
<dbReference type="GO" id="GO:0072686">
    <property type="term" value="C:mitotic spindle"/>
    <property type="evidence" value="ECO:0007669"/>
    <property type="project" value="TreeGrafter"/>
</dbReference>
<dbReference type="GO" id="GO:0005509">
    <property type="term" value="F:calcium ion binding"/>
    <property type="evidence" value="ECO:0007669"/>
    <property type="project" value="InterPro"/>
</dbReference>
<keyword evidence="5" id="KW-0206">Cytoskeleton</keyword>
<evidence type="ECO:0000256" key="4">
    <source>
        <dbReference type="ARBA" id="ARBA00022737"/>
    </source>
</evidence>
<dbReference type="SMART" id="SM00676">
    <property type="entry name" value="DM10"/>
    <property type="match status" value="2"/>
</dbReference>
<feature type="region of interest" description="Disordered" evidence="7">
    <location>
        <begin position="1"/>
        <end position="72"/>
    </location>
</feature>
<organism evidence="10">
    <name type="scientific">Phaeomonas parva</name>
    <dbReference type="NCBI Taxonomy" id="124430"/>
    <lineage>
        <taxon>Eukaryota</taxon>
        <taxon>Sar</taxon>
        <taxon>Stramenopiles</taxon>
        <taxon>Ochrophyta</taxon>
        <taxon>Pinguiophyceae</taxon>
        <taxon>Pinguiochrysidales</taxon>
        <taxon>Pinguiochrysidaceae</taxon>
        <taxon>Phaeomonas</taxon>
    </lineage>
</organism>
<proteinExistence type="predicted"/>
<reference evidence="10" key="1">
    <citation type="submission" date="2021-01" db="EMBL/GenBank/DDBJ databases">
        <authorList>
            <person name="Corre E."/>
            <person name="Pelletier E."/>
            <person name="Niang G."/>
            <person name="Scheremetjew M."/>
            <person name="Finn R."/>
            <person name="Kale V."/>
            <person name="Holt S."/>
            <person name="Cochrane G."/>
            <person name="Meng A."/>
            <person name="Brown T."/>
            <person name="Cohen L."/>
        </authorList>
    </citation>
    <scope>NUCLEOTIDE SEQUENCE</scope>
    <source>
        <strain evidence="10">CCMP2877</strain>
    </source>
</reference>
<sequence length="585" mass="63011">MADFTTMPLPNVPGLSGSQAYVRSRTPAKPQPREDGNILAHDGQEGGDELTPRPVARRAKGGPKLPPRGGKVSANEAYAASSVPSYVRNEREVFRFFGYIDETVTEGGVVEVRRIKEVTLLYFLTDHTWQVEAVAAGDAGIAGGLLLRRTKVPQPDGGVGEYLKLNDVRVGEPLRIFGLNMNITDADEKTRAFSKDVLGVEQPAAVAVPVVEAPPPGITGAAPRPTDPNPAARPQSRSDKLKYYQRENVTLKFEAVDASVVTGTGAACGPLGGATRAWYKVYFYYQNDTVEIRHHATNSLVLKRGRLPKDGSNYVPTGYSGSLNNSSDDGVPFVDLSDLRVGRFLNVYGRRLLVAQTDARTAAFLLEKGLVAGPEETQPLSDEIVQQLLDIAAGMPATPAPVPETSDANDENAAPTADDAAAAAAKASMTVFASLFARADRKRFLRKHLMAYDVDRTGRMKRSELVSAAQHVADECDFDLNFATLEPMLSFFFPDTEAWELPLDDTLNAAFKRDMDAAAALRADAAARGRKNAVEKEAKARLRAEAQAAAEAAEKAERDAAEAEKAAAAEARAAREATLERTSLI</sequence>
<keyword evidence="4" id="KW-0677">Repeat</keyword>
<evidence type="ECO:0008006" key="11">
    <source>
        <dbReference type="Google" id="ProtNLM"/>
    </source>
</evidence>
<dbReference type="PROSITE" id="PS50222">
    <property type="entry name" value="EF_HAND_2"/>
    <property type="match status" value="1"/>
</dbReference>
<dbReference type="PANTHER" id="PTHR12086">
    <property type="entry name" value="EF-HAND DOMAIN C-TERMINAL CONTAINING PROTEIN"/>
    <property type="match status" value="1"/>
</dbReference>
<dbReference type="InterPro" id="IPR002048">
    <property type="entry name" value="EF_hand_dom"/>
</dbReference>
<evidence type="ECO:0000256" key="6">
    <source>
        <dbReference type="ARBA" id="ARBA00023273"/>
    </source>
</evidence>
<dbReference type="AlphaFoldDB" id="A0A7S1U9B2"/>
<dbReference type="InterPro" id="IPR040193">
    <property type="entry name" value="EFHC1/EFHC2/EFHB"/>
</dbReference>
<feature type="region of interest" description="Disordered" evidence="7">
    <location>
        <begin position="215"/>
        <end position="239"/>
    </location>
</feature>
<dbReference type="GO" id="GO:0060285">
    <property type="term" value="P:cilium-dependent cell motility"/>
    <property type="evidence" value="ECO:0007669"/>
    <property type="project" value="TreeGrafter"/>
</dbReference>
<feature type="domain" description="DM10" evidence="9">
    <location>
        <begin position="247"/>
        <end position="369"/>
    </location>
</feature>
<dbReference type="Gene3D" id="2.30.29.170">
    <property type="match status" value="2"/>
</dbReference>
<feature type="domain" description="EF-hand" evidence="8">
    <location>
        <begin position="440"/>
        <end position="475"/>
    </location>
</feature>
<evidence type="ECO:0000256" key="3">
    <source>
        <dbReference type="ARBA" id="ARBA00022490"/>
    </source>
</evidence>
<dbReference type="GO" id="GO:0007052">
    <property type="term" value="P:mitotic spindle organization"/>
    <property type="evidence" value="ECO:0007669"/>
    <property type="project" value="TreeGrafter"/>
</dbReference>
<evidence type="ECO:0000256" key="2">
    <source>
        <dbReference type="ARBA" id="ARBA00004245"/>
    </source>
</evidence>
<evidence type="ECO:0000256" key="5">
    <source>
        <dbReference type="ARBA" id="ARBA00023212"/>
    </source>
</evidence>
<evidence type="ECO:0000256" key="1">
    <source>
        <dbReference type="ARBA" id="ARBA00004138"/>
    </source>
</evidence>
<dbReference type="GO" id="GO:0043014">
    <property type="term" value="F:alpha-tubulin binding"/>
    <property type="evidence" value="ECO:0007669"/>
    <property type="project" value="TreeGrafter"/>
</dbReference>
<dbReference type="GO" id="GO:0000281">
    <property type="term" value="P:mitotic cytokinesis"/>
    <property type="evidence" value="ECO:0007669"/>
    <property type="project" value="TreeGrafter"/>
</dbReference>
<evidence type="ECO:0000256" key="7">
    <source>
        <dbReference type="SAM" id="MobiDB-lite"/>
    </source>
</evidence>
<keyword evidence="6" id="KW-0966">Cell projection</keyword>
<feature type="domain" description="DM10" evidence="9">
    <location>
        <begin position="90"/>
        <end position="198"/>
    </location>
</feature>
<feature type="compositionally biased region" description="Basic and acidic residues" evidence="7">
    <location>
        <begin position="553"/>
        <end position="579"/>
    </location>
</feature>
<evidence type="ECO:0000259" key="9">
    <source>
        <dbReference type="PROSITE" id="PS51336"/>
    </source>
</evidence>
<feature type="region of interest" description="Disordered" evidence="7">
    <location>
        <begin position="553"/>
        <end position="585"/>
    </location>
</feature>
<evidence type="ECO:0000313" key="10">
    <source>
        <dbReference type="EMBL" id="CAD9261163.1"/>
    </source>
</evidence>
<dbReference type="Pfam" id="PF06565">
    <property type="entry name" value="DM10_dom"/>
    <property type="match status" value="2"/>
</dbReference>
<keyword evidence="3" id="KW-0963">Cytoplasm</keyword>
<dbReference type="PANTHER" id="PTHR12086:SF9">
    <property type="entry name" value="EF-HAND DOMAIN-CONTAINING PROTEIN 1"/>
    <property type="match status" value="1"/>
</dbReference>
<dbReference type="PROSITE" id="PS51336">
    <property type="entry name" value="DM10"/>
    <property type="match status" value="2"/>
</dbReference>
<dbReference type="EMBL" id="HBGJ01030917">
    <property type="protein sequence ID" value="CAD9261163.1"/>
    <property type="molecule type" value="Transcribed_RNA"/>
</dbReference>
<comment type="subcellular location">
    <subcellularLocation>
        <location evidence="1">Cell projection</location>
        <location evidence="1">Cilium</location>
    </subcellularLocation>
    <subcellularLocation>
        <location evidence="2">Cytoplasm</location>
        <location evidence="2">Cytoskeleton</location>
    </subcellularLocation>
</comment>
<dbReference type="GO" id="GO:0005930">
    <property type="term" value="C:axoneme"/>
    <property type="evidence" value="ECO:0007669"/>
    <property type="project" value="TreeGrafter"/>
</dbReference>
<protein>
    <recommendedName>
        <fullName evidence="11">Calmodulin</fullName>
    </recommendedName>
</protein>
<evidence type="ECO:0000259" key="8">
    <source>
        <dbReference type="PROSITE" id="PS50222"/>
    </source>
</evidence>
<gene>
    <name evidence="10" type="ORF">PPAR1163_LOCUS19543</name>
</gene>
<accession>A0A7S1U9B2</accession>